<feature type="region of interest" description="Disordered" evidence="2">
    <location>
        <begin position="687"/>
        <end position="789"/>
    </location>
</feature>
<feature type="compositionally biased region" description="Low complexity" evidence="2">
    <location>
        <begin position="832"/>
        <end position="857"/>
    </location>
</feature>
<reference evidence="3 4" key="1">
    <citation type="submission" date="2024-08" db="EMBL/GenBank/DDBJ databases">
        <authorList>
            <person name="Cucini C."/>
            <person name="Frati F."/>
        </authorList>
    </citation>
    <scope>NUCLEOTIDE SEQUENCE [LARGE SCALE GENOMIC DNA]</scope>
</reference>
<feature type="compositionally biased region" description="Acidic residues" evidence="2">
    <location>
        <begin position="100"/>
        <end position="117"/>
    </location>
</feature>
<feature type="compositionally biased region" description="Pro residues" evidence="2">
    <location>
        <begin position="305"/>
        <end position="317"/>
    </location>
</feature>
<feature type="region of interest" description="Disordered" evidence="2">
    <location>
        <begin position="803"/>
        <end position="901"/>
    </location>
</feature>
<feature type="compositionally biased region" description="Polar residues" evidence="2">
    <location>
        <begin position="705"/>
        <end position="719"/>
    </location>
</feature>
<feature type="compositionally biased region" description="Low complexity" evidence="2">
    <location>
        <begin position="747"/>
        <end position="759"/>
    </location>
</feature>
<evidence type="ECO:0000313" key="3">
    <source>
        <dbReference type="EMBL" id="CAL8125613.1"/>
    </source>
</evidence>
<feature type="region of interest" description="Disordered" evidence="2">
    <location>
        <begin position="91"/>
        <end position="146"/>
    </location>
</feature>
<evidence type="ECO:0000256" key="1">
    <source>
        <dbReference type="SAM" id="Coils"/>
    </source>
</evidence>
<evidence type="ECO:0000313" key="4">
    <source>
        <dbReference type="Proteomes" id="UP001642540"/>
    </source>
</evidence>
<feature type="compositionally biased region" description="Polar residues" evidence="2">
    <location>
        <begin position="399"/>
        <end position="408"/>
    </location>
</feature>
<feature type="region of interest" description="Disordered" evidence="2">
    <location>
        <begin position="281"/>
        <end position="325"/>
    </location>
</feature>
<comment type="caution">
    <text evidence="3">The sequence shown here is derived from an EMBL/GenBank/DDBJ whole genome shotgun (WGS) entry which is preliminary data.</text>
</comment>
<feature type="compositionally biased region" description="Polar residues" evidence="2">
    <location>
        <begin position="687"/>
        <end position="696"/>
    </location>
</feature>
<feature type="compositionally biased region" description="Polar residues" evidence="2">
    <location>
        <begin position="726"/>
        <end position="739"/>
    </location>
</feature>
<name>A0ABP1RC06_9HEXA</name>
<keyword evidence="1" id="KW-0175">Coiled coil</keyword>
<feature type="coiled-coil region" evidence="1">
    <location>
        <begin position="43"/>
        <end position="77"/>
    </location>
</feature>
<accession>A0ABP1RC06</accession>
<evidence type="ECO:0000256" key="2">
    <source>
        <dbReference type="SAM" id="MobiDB-lite"/>
    </source>
</evidence>
<gene>
    <name evidence="3" type="ORF">ODALV1_LOCUS21044</name>
</gene>
<feature type="region of interest" description="Disordered" evidence="2">
    <location>
        <begin position="918"/>
        <end position="957"/>
    </location>
</feature>
<feature type="compositionally biased region" description="Polar residues" evidence="2">
    <location>
        <begin position="820"/>
        <end position="831"/>
    </location>
</feature>
<proteinExistence type="predicted"/>
<feature type="compositionally biased region" description="Basic and acidic residues" evidence="2">
    <location>
        <begin position="389"/>
        <end position="398"/>
    </location>
</feature>
<keyword evidence="4" id="KW-1185">Reference proteome</keyword>
<feature type="region of interest" description="Disordered" evidence="2">
    <location>
        <begin position="389"/>
        <end position="408"/>
    </location>
</feature>
<feature type="compositionally biased region" description="Polar residues" evidence="2">
    <location>
        <begin position="919"/>
        <end position="934"/>
    </location>
</feature>
<dbReference type="Proteomes" id="UP001642540">
    <property type="component" value="Unassembled WGS sequence"/>
</dbReference>
<protein>
    <submittedName>
        <fullName evidence="3">Uncharacterized protein</fullName>
    </submittedName>
</protein>
<sequence>MYRQRKRDLNLKPNRQLDKRSSRGMIYENEELRMRTIAICEDVDKGQNDIKKLRKENDHLKREIWGLRDECEKLEEMLKRVCISANIPQIQLESSSNKTDDDEDEEDDDEDEDDEEEQVGRRSKGRGRRRESGTSVTTYDSEVGSSMHSMFADEEDGRSEDIAFAADDASSVINQPGVCTEDGNDVVYVTTEALVEPQSSTSKISVFDRPHPAWGHAAVVPDLEAVREETESNIISALNSPVTTSQFDMFTTDACLTTTDNFDNLPDPNTIAIQGGDGVRHPMIQITPASSPPPVSNDESQQQPPQFPDVSPVPPTDPNSTTQESVYSMGCVTVVPKTFKVTSEIVVSENQKQTEEGQGGELNSSALAATINSTRPAIVVQSKSVEFSKRHLPKKQDSDPTFTSKSTEIPSEHVVLSHSQNGGLGCHRRSCYLPAPGFSSTVHRNFGMLGCCCSDLLSGYQSEPSLNSSAACAAASGGFASVEESHSTKFFNALCCRIPVGPVVQPPPVTLRSVWNTVDKNIVIGFYDGSSVAGKGEEPKVQQVIDELEAQFDPTLENILGIRLIPGRIFISLKNSSLVQSFLLHFKDGLIFRRGNNRNLCIHFIEGTAKWSTLILSGIPQELSDLAVISALNQFGQVVAPLERRNYKGVDISERIAKMHLVINESNVPEFVNVSGYNVRIRVETQAEQANGSDSNKLLKHGQGENPSGNVSLKQQQTPAKCGFVTPSQNPTPSSNVPKQSAPVPITTTTGASETSSSTLKPHKPVIRSSSSAPRLETPATGTLSPLPTVEAKRQASVCVANIPGDQHPNKLLDGRSGGSLHQKQQQQVTIASPSSSYLQAQQQQAQTQSQTSSTPNLQPPPKKPLARLLVSSPGSFTPVLGSPTSPDTAGPPGASTGGGGGGVLKAFYRNFDLRRGSAGTTSHGPLTPCSSYSPKGRRKSSVAFASGRPGGKREPKEPLPWCGCWGLGCGLDSVK</sequence>
<dbReference type="EMBL" id="CAXLJM020000069">
    <property type="protein sequence ID" value="CAL8125613.1"/>
    <property type="molecule type" value="Genomic_DNA"/>
</dbReference>
<organism evidence="3 4">
    <name type="scientific">Orchesella dallaii</name>
    <dbReference type="NCBI Taxonomy" id="48710"/>
    <lineage>
        <taxon>Eukaryota</taxon>
        <taxon>Metazoa</taxon>
        <taxon>Ecdysozoa</taxon>
        <taxon>Arthropoda</taxon>
        <taxon>Hexapoda</taxon>
        <taxon>Collembola</taxon>
        <taxon>Entomobryomorpha</taxon>
        <taxon>Entomobryoidea</taxon>
        <taxon>Orchesellidae</taxon>
        <taxon>Orchesellinae</taxon>
        <taxon>Orchesella</taxon>
    </lineage>
</organism>